<proteinExistence type="predicted"/>
<dbReference type="EMBL" id="MU003532">
    <property type="protein sequence ID" value="KAF2465021.1"/>
    <property type="molecule type" value="Genomic_DNA"/>
</dbReference>
<protein>
    <submittedName>
        <fullName evidence="1">Uncharacterized protein</fullName>
    </submittedName>
</protein>
<dbReference type="Proteomes" id="UP000799755">
    <property type="component" value="Unassembled WGS sequence"/>
</dbReference>
<organism evidence="1 2">
    <name type="scientific">Lindgomyces ingoldianus</name>
    <dbReference type="NCBI Taxonomy" id="673940"/>
    <lineage>
        <taxon>Eukaryota</taxon>
        <taxon>Fungi</taxon>
        <taxon>Dikarya</taxon>
        <taxon>Ascomycota</taxon>
        <taxon>Pezizomycotina</taxon>
        <taxon>Dothideomycetes</taxon>
        <taxon>Pleosporomycetidae</taxon>
        <taxon>Pleosporales</taxon>
        <taxon>Lindgomycetaceae</taxon>
        <taxon>Lindgomyces</taxon>
    </lineage>
</organism>
<evidence type="ECO:0000313" key="2">
    <source>
        <dbReference type="Proteomes" id="UP000799755"/>
    </source>
</evidence>
<evidence type="ECO:0000313" key="1">
    <source>
        <dbReference type="EMBL" id="KAF2465021.1"/>
    </source>
</evidence>
<reference evidence="1" key="1">
    <citation type="journal article" date="2020" name="Stud. Mycol.">
        <title>101 Dothideomycetes genomes: a test case for predicting lifestyles and emergence of pathogens.</title>
        <authorList>
            <person name="Haridas S."/>
            <person name="Albert R."/>
            <person name="Binder M."/>
            <person name="Bloem J."/>
            <person name="Labutti K."/>
            <person name="Salamov A."/>
            <person name="Andreopoulos B."/>
            <person name="Baker S."/>
            <person name="Barry K."/>
            <person name="Bills G."/>
            <person name="Bluhm B."/>
            <person name="Cannon C."/>
            <person name="Castanera R."/>
            <person name="Culley D."/>
            <person name="Daum C."/>
            <person name="Ezra D."/>
            <person name="Gonzalez J."/>
            <person name="Henrissat B."/>
            <person name="Kuo A."/>
            <person name="Liang C."/>
            <person name="Lipzen A."/>
            <person name="Lutzoni F."/>
            <person name="Magnuson J."/>
            <person name="Mondo S."/>
            <person name="Nolan M."/>
            <person name="Ohm R."/>
            <person name="Pangilinan J."/>
            <person name="Park H.-J."/>
            <person name="Ramirez L."/>
            <person name="Alfaro M."/>
            <person name="Sun H."/>
            <person name="Tritt A."/>
            <person name="Yoshinaga Y."/>
            <person name="Zwiers L.-H."/>
            <person name="Turgeon B."/>
            <person name="Goodwin S."/>
            <person name="Spatafora J."/>
            <person name="Crous P."/>
            <person name="Grigoriev I."/>
        </authorList>
    </citation>
    <scope>NUCLEOTIDE SEQUENCE</scope>
    <source>
        <strain evidence="1">ATCC 200398</strain>
    </source>
</reference>
<accession>A0ACB6QFW0</accession>
<comment type="caution">
    <text evidence="1">The sequence shown here is derived from an EMBL/GenBank/DDBJ whole genome shotgun (WGS) entry which is preliminary data.</text>
</comment>
<keyword evidence="2" id="KW-1185">Reference proteome</keyword>
<sequence>MPSLSNFTPFGFAHVFPMSLAPLSVLKIYDLFSLNFIRVLWFFGLLFPSMLFPTVLPPGSVLIHKPPTVNGPISVFLLPILIKSGTDLLSISSSMPFSPPAPMENTGRSATLIRLPAPLRLFYFRSFSSSRLRLAEPIATNPTRLEGAHSEKSAEAANHIAAPYQSNKAISGISWGNLIAMSTTSLACVGYLNYLQTVAVNATAGAPLNMHIIMLLPRVPALDNERRGSPTSSVNEYHLRHCIITDRMSPFQSSRTQLVKPLVEEKYMDARIQSLDLADKITMGMAGWFERRGVGVWDVEVVGTEDVEECGKVHGKGRAESGKQYDGGIEKENVNARMKIARTNKTPMRTEQGRKSIYIGTELRISRVKRTAYHELTGEVLSQNALRENPNSISPSYAYVASESPATAIVATAPTIQSCRLYPVTIQRRYITRRRRYVKRKRARAIASVVDGIFGRIEYSWTEMDLSVGSNKVVFCGDGERVKKVEMSSEVKGGKGSWEAHKNEESDKEFVDRSRIGATVNPLLPSMFFSILLLLYTFLRIGLRLIWKFGASSAIHIRILQRKKMNKIGMYSTSRGSIYLTDRRRLVATKGYGKLKKGHLFFNGSTPIHFGDGIWLESNFWNQVTRYRGATHTAKNGKHYVYMVNCTVARTEQFTKPSTDTMEPGG</sequence>
<name>A0ACB6QFW0_9PLEO</name>
<gene>
    <name evidence="1" type="ORF">BDR25DRAFT_360930</name>
</gene>